<sequence length="61" mass="7522">MAVVVNEQQADAIIAQYRADNPEFWRELERHQRFWAILWDEDLPRPEDIPTRELRNLREFQ</sequence>
<dbReference type="EMBL" id="JXMU01000002">
    <property type="protein sequence ID" value="KPB02491.1"/>
    <property type="molecule type" value="Genomic_DNA"/>
</dbReference>
<accession>A0A0N0E8L3</accession>
<name>A0A0N0E8L3_9HYPH</name>
<organism evidence="1 2">
    <name type="scientific">Ahrensia marina</name>
    <dbReference type="NCBI Taxonomy" id="1514904"/>
    <lineage>
        <taxon>Bacteria</taxon>
        <taxon>Pseudomonadati</taxon>
        <taxon>Pseudomonadota</taxon>
        <taxon>Alphaproteobacteria</taxon>
        <taxon>Hyphomicrobiales</taxon>
        <taxon>Ahrensiaceae</taxon>
        <taxon>Ahrensia</taxon>
    </lineage>
</organism>
<reference evidence="1 2" key="1">
    <citation type="submission" date="2015-01" db="EMBL/GenBank/DDBJ databases">
        <title>Ahrensia donghaiensis sp. nov., a novel dimethylsulphoniopropionate-cleavage bacterium isolated from seawater and emended descriptions of the genus Ahrensia and Ahrensia kielensis.</title>
        <authorList>
            <person name="Liu J."/>
        </authorList>
    </citation>
    <scope>NUCLEOTIDE SEQUENCE [LARGE SCALE GENOMIC DNA]</scope>
    <source>
        <strain evidence="1 2">LZD062</strain>
    </source>
</reference>
<dbReference type="PATRIC" id="fig|1514904.3.peg.1535"/>
<dbReference type="STRING" id="1514904.SU32_01685"/>
<dbReference type="Proteomes" id="UP000038011">
    <property type="component" value="Unassembled WGS sequence"/>
</dbReference>
<protein>
    <submittedName>
        <fullName evidence="1">Uncharacterized protein</fullName>
    </submittedName>
</protein>
<comment type="caution">
    <text evidence="1">The sequence shown here is derived from an EMBL/GenBank/DDBJ whole genome shotgun (WGS) entry which is preliminary data.</text>
</comment>
<evidence type="ECO:0000313" key="1">
    <source>
        <dbReference type="EMBL" id="KPB02491.1"/>
    </source>
</evidence>
<evidence type="ECO:0000313" key="2">
    <source>
        <dbReference type="Proteomes" id="UP000038011"/>
    </source>
</evidence>
<gene>
    <name evidence="1" type="ORF">SU32_01685</name>
</gene>
<keyword evidence="2" id="KW-1185">Reference proteome</keyword>
<dbReference type="AlphaFoldDB" id="A0A0N0E8L3"/>
<proteinExistence type="predicted"/>